<dbReference type="GO" id="GO:0005634">
    <property type="term" value="C:nucleus"/>
    <property type="evidence" value="ECO:0007669"/>
    <property type="project" value="TreeGrafter"/>
</dbReference>
<organism evidence="7 8">
    <name type="scientific">Aphanomyces euteiches</name>
    <dbReference type="NCBI Taxonomy" id="100861"/>
    <lineage>
        <taxon>Eukaryota</taxon>
        <taxon>Sar</taxon>
        <taxon>Stramenopiles</taxon>
        <taxon>Oomycota</taxon>
        <taxon>Saprolegniomycetes</taxon>
        <taxon>Saprolegniales</taxon>
        <taxon>Verrucalvaceae</taxon>
        <taxon>Aphanomyces</taxon>
    </lineage>
</organism>
<dbReference type="Pfam" id="PF00069">
    <property type="entry name" value="Pkinase"/>
    <property type="match status" value="2"/>
</dbReference>
<dbReference type="PANTHER" id="PTHR24345">
    <property type="entry name" value="SERINE/THREONINE-PROTEIN KINASE PLK"/>
    <property type="match status" value="1"/>
</dbReference>
<dbReference type="SMART" id="SM00248">
    <property type="entry name" value="ANK"/>
    <property type="match status" value="2"/>
</dbReference>
<dbReference type="InterPro" id="IPR000719">
    <property type="entry name" value="Prot_kinase_dom"/>
</dbReference>
<sequence>MGYFSIQPHKHITPNREKRMAGGDIFDAISDDDVEHLQMLLDSGSVDVNVVKKINKVPYTPLMLASEQGNVEMVRILLAREDINVNRPDGDTKRTPTPLIRASSKGHEEIVKLLIERDDVDVNATIEKNETAIQKAAFFGRASVVDLLWPVSDEPHKDRSLEVALNAKKFEVVALIIEKGREFPPVFQGKPLMCYVAPYLSLPSIVQMLVRDLPFEIVDHKIEPRADHKYTWTTFLDPCVQMDESVSKEAVVEALLEHKDCKSVGREVLIQHLLSSKDPHDRDALTIADTSMRSFLQGMLYFLNRYEIFHGPPCHVSATAVVVLAYDHGICNQVFEEYASNDSLDVDGFILCNEVLARLATDSNMFYEKAASERELWSQEFEKMEKTQQNLISGTEYQAFCANYFGAKFRVAIKFMRNEDEYEREIATRKSLDANFVLGLVPCPSQEKFQKHVRLLTINHELSMANYPHVVVMPSADRSLEDIFLKERPSENAVRYLLEEVVLALQHLHSHGIVHGDLKKLNILRVQSHLKLIDFDAATKFGQLIGTKFSSGILPPEMFCKLNSDAEKRLHVSYWKSDDPAAYFKVKPKEDYVIKAYRQGSDCSSLPYTLVQATPAFDLWSLGCLMYQMWTGVELVSTDINQDVVDDRIETAATWTDEKLKQRIVAKVANSVAQDLLLKLLVVDPKKRLPLSDVLSHPYFRQ</sequence>
<evidence type="ECO:0000256" key="4">
    <source>
        <dbReference type="ARBA" id="ARBA00022777"/>
    </source>
</evidence>
<keyword evidence="1" id="KW-0723">Serine/threonine-protein kinase</keyword>
<keyword evidence="4" id="KW-0418">Kinase</keyword>
<proteinExistence type="predicted"/>
<dbReference type="SMART" id="SM00220">
    <property type="entry name" value="S_TKc"/>
    <property type="match status" value="1"/>
</dbReference>
<accession>A0A6G0WQS6</accession>
<evidence type="ECO:0000259" key="6">
    <source>
        <dbReference type="PROSITE" id="PS50011"/>
    </source>
</evidence>
<evidence type="ECO:0000313" key="8">
    <source>
        <dbReference type="Proteomes" id="UP000481153"/>
    </source>
</evidence>
<dbReference type="Proteomes" id="UP000481153">
    <property type="component" value="Unassembled WGS sequence"/>
</dbReference>
<evidence type="ECO:0000313" key="7">
    <source>
        <dbReference type="EMBL" id="KAF0729747.1"/>
    </source>
</evidence>
<feature type="domain" description="Protein kinase" evidence="6">
    <location>
        <begin position="385"/>
        <end position="700"/>
    </location>
</feature>
<name>A0A6G0WQS6_9STRA</name>
<dbReference type="Gene3D" id="1.25.40.20">
    <property type="entry name" value="Ankyrin repeat-containing domain"/>
    <property type="match status" value="1"/>
</dbReference>
<evidence type="ECO:0000256" key="3">
    <source>
        <dbReference type="ARBA" id="ARBA00022741"/>
    </source>
</evidence>
<reference evidence="7 8" key="1">
    <citation type="submission" date="2019-07" db="EMBL/GenBank/DDBJ databases">
        <title>Genomics analysis of Aphanomyces spp. identifies a new class of oomycete effector associated with host adaptation.</title>
        <authorList>
            <person name="Gaulin E."/>
        </authorList>
    </citation>
    <scope>NUCLEOTIDE SEQUENCE [LARGE SCALE GENOMIC DNA]</scope>
    <source>
        <strain evidence="7 8">ATCC 201684</strain>
    </source>
</reference>
<dbReference type="InterPro" id="IPR036770">
    <property type="entry name" value="Ankyrin_rpt-contain_sf"/>
</dbReference>
<dbReference type="AlphaFoldDB" id="A0A6G0WQS6"/>
<gene>
    <name evidence="7" type="ORF">Ae201684_012638</name>
</gene>
<dbReference type="SUPFAM" id="SSF56112">
    <property type="entry name" value="Protein kinase-like (PK-like)"/>
    <property type="match status" value="1"/>
</dbReference>
<keyword evidence="3" id="KW-0547">Nucleotide-binding</keyword>
<dbReference type="InterPro" id="IPR002110">
    <property type="entry name" value="Ankyrin_rpt"/>
</dbReference>
<keyword evidence="8" id="KW-1185">Reference proteome</keyword>
<protein>
    <recommendedName>
        <fullName evidence="6">Protein kinase domain-containing protein</fullName>
    </recommendedName>
</protein>
<dbReference type="Gene3D" id="1.10.510.10">
    <property type="entry name" value="Transferase(Phosphotransferase) domain 1"/>
    <property type="match status" value="1"/>
</dbReference>
<dbReference type="VEuPathDB" id="FungiDB:AeMF1_006954"/>
<keyword evidence="5" id="KW-0067">ATP-binding</keyword>
<dbReference type="PANTHER" id="PTHR24345:SF91">
    <property type="entry name" value="SERINE_THREONINE-PROTEIN KINASE PLK4"/>
    <property type="match status" value="1"/>
</dbReference>
<comment type="caution">
    <text evidence="7">The sequence shown here is derived from an EMBL/GenBank/DDBJ whole genome shotgun (WGS) entry which is preliminary data.</text>
</comment>
<keyword evidence="2" id="KW-0808">Transferase</keyword>
<dbReference type="GO" id="GO:0005524">
    <property type="term" value="F:ATP binding"/>
    <property type="evidence" value="ECO:0007669"/>
    <property type="project" value="UniProtKB-KW"/>
</dbReference>
<dbReference type="PROSITE" id="PS50011">
    <property type="entry name" value="PROTEIN_KINASE_DOM"/>
    <property type="match status" value="1"/>
</dbReference>
<evidence type="ECO:0000256" key="1">
    <source>
        <dbReference type="ARBA" id="ARBA00022527"/>
    </source>
</evidence>
<dbReference type="InterPro" id="IPR011009">
    <property type="entry name" value="Kinase-like_dom_sf"/>
</dbReference>
<evidence type="ECO:0000256" key="2">
    <source>
        <dbReference type="ARBA" id="ARBA00022679"/>
    </source>
</evidence>
<dbReference type="GO" id="GO:0004674">
    <property type="term" value="F:protein serine/threonine kinase activity"/>
    <property type="evidence" value="ECO:0007669"/>
    <property type="project" value="UniProtKB-KW"/>
</dbReference>
<dbReference type="Pfam" id="PF12796">
    <property type="entry name" value="Ank_2"/>
    <property type="match status" value="1"/>
</dbReference>
<dbReference type="SUPFAM" id="SSF48403">
    <property type="entry name" value="Ankyrin repeat"/>
    <property type="match status" value="1"/>
</dbReference>
<evidence type="ECO:0000256" key="5">
    <source>
        <dbReference type="ARBA" id="ARBA00022840"/>
    </source>
</evidence>
<dbReference type="EMBL" id="VJMJ01000161">
    <property type="protein sequence ID" value="KAF0729747.1"/>
    <property type="molecule type" value="Genomic_DNA"/>
</dbReference>